<keyword evidence="5" id="KW-0418">Kinase</keyword>
<dbReference type="InterPro" id="IPR004358">
    <property type="entry name" value="Sig_transdc_His_kin-like_C"/>
</dbReference>
<dbReference type="PROSITE" id="PS50112">
    <property type="entry name" value="PAS"/>
    <property type="match status" value="1"/>
</dbReference>
<dbReference type="PRINTS" id="PR00344">
    <property type="entry name" value="BCTRLSENSOR"/>
</dbReference>
<dbReference type="SMART" id="SM00387">
    <property type="entry name" value="HATPase_c"/>
    <property type="match status" value="1"/>
</dbReference>
<dbReference type="Pfam" id="PF00512">
    <property type="entry name" value="HisKA"/>
    <property type="match status" value="1"/>
</dbReference>
<comment type="catalytic activity">
    <reaction evidence="1">
        <text>ATP + protein L-histidine = ADP + protein N-phospho-L-histidine.</text>
        <dbReference type="EC" id="2.7.13.3"/>
    </reaction>
</comment>
<dbReference type="SMART" id="SM00388">
    <property type="entry name" value="HisKA"/>
    <property type="match status" value="1"/>
</dbReference>
<dbReference type="InterPro" id="IPR003594">
    <property type="entry name" value="HATPase_dom"/>
</dbReference>
<dbReference type="InterPro" id="IPR013767">
    <property type="entry name" value="PAS_fold"/>
</dbReference>
<dbReference type="InterPro" id="IPR005467">
    <property type="entry name" value="His_kinase_dom"/>
</dbReference>
<dbReference type="GO" id="GO:0000155">
    <property type="term" value="F:phosphorelay sensor kinase activity"/>
    <property type="evidence" value="ECO:0007669"/>
    <property type="project" value="InterPro"/>
</dbReference>
<dbReference type="NCBIfam" id="TIGR00229">
    <property type="entry name" value="sensory_box"/>
    <property type="match status" value="2"/>
</dbReference>
<dbReference type="SUPFAM" id="SSF55785">
    <property type="entry name" value="PYP-like sensor domain (PAS domain)"/>
    <property type="match status" value="2"/>
</dbReference>
<dbReference type="Pfam" id="PF00989">
    <property type="entry name" value="PAS"/>
    <property type="match status" value="1"/>
</dbReference>
<dbReference type="FunFam" id="3.30.565.10:FF:000006">
    <property type="entry name" value="Sensor histidine kinase WalK"/>
    <property type="match status" value="1"/>
</dbReference>
<evidence type="ECO:0000256" key="6">
    <source>
        <dbReference type="ARBA" id="ARBA00023012"/>
    </source>
</evidence>
<dbReference type="SMART" id="SM00091">
    <property type="entry name" value="PAS"/>
    <property type="match status" value="2"/>
</dbReference>
<comment type="caution">
    <text evidence="11">The sequence shown here is derived from an EMBL/GenBank/DDBJ whole genome shotgun (WGS) entry which is preliminary data.</text>
</comment>
<name>A0A1F7YUX9_9BACT</name>
<accession>A0A1F7YUX9</accession>
<protein>
    <recommendedName>
        <fullName evidence="2">histidine kinase</fullName>
        <ecNumber evidence="2">2.7.13.3</ecNumber>
    </recommendedName>
</protein>
<feature type="domain" description="PAS" evidence="10">
    <location>
        <begin position="156"/>
        <end position="231"/>
    </location>
</feature>
<dbReference type="InterPro" id="IPR000014">
    <property type="entry name" value="PAS"/>
</dbReference>
<dbReference type="EMBL" id="MGGP01000029">
    <property type="protein sequence ID" value="OGM31161.1"/>
    <property type="molecule type" value="Genomic_DNA"/>
</dbReference>
<sequence>MDSLVSEQENSILNLLPVGVGISDMQGNLLFYNTAMLASGGYSREEMQKIDNVAALYYDPEARTKVLSLAKSQGYVNGCEVEFKRRDGSPYSTLLSLRMIRYKEAPAWLAIVEDITKKKSLEVSEEKRTGDLENTKLAMINLLEDLDAEKAVLEQERKKDDALLVSIGDGVVVTDELGHITFVNKAFEDLTGWSLLEVAGKLMVDILPKYDEKDGLIEHAERSVTKVLEGKVARGSMSTLNRSHYYKKKDGSKMPIVGVVTPIVVNDAIAGAVQVFRDVTLEKEIDTMKDEFVSIASHELRTPLTAIDGLVSMILDGEYGHVGENLSQPLKDISTSSERLIRLVNDLLNLSRLRAGRLQYNLTDFSISAIVHKVVELLAQMFEEKGFYLKIASDLEVNVFADSDKVEQILNNLIGNSLKFTDKGGAVVNVEELPDLIKVSIVDTGIGIEKDAQGQLFGRFQQIGTSGNRPQGTGLGLHISREMVRRMGGDLVLENSEPGKGSTFTFTLPKVGGPLAEKIREEIILEARMHPDQKSDIMG</sequence>
<keyword evidence="8" id="KW-0175">Coiled coil</keyword>
<organism evidence="11 12">
    <name type="scientific">Candidatus Woesebacteria bacterium RIFCSPHIGHO2_01_FULL_44_21</name>
    <dbReference type="NCBI Taxonomy" id="1802503"/>
    <lineage>
        <taxon>Bacteria</taxon>
        <taxon>Candidatus Woeseibacteriota</taxon>
    </lineage>
</organism>
<feature type="domain" description="Histidine kinase" evidence="9">
    <location>
        <begin position="295"/>
        <end position="512"/>
    </location>
</feature>
<dbReference type="Pfam" id="PF13426">
    <property type="entry name" value="PAS_9"/>
    <property type="match status" value="1"/>
</dbReference>
<dbReference type="InterPro" id="IPR036097">
    <property type="entry name" value="HisK_dim/P_sf"/>
</dbReference>
<dbReference type="CDD" id="cd00130">
    <property type="entry name" value="PAS"/>
    <property type="match status" value="2"/>
</dbReference>
<dbReference type="CDD" id="cd00082">
    <property type="entry name" value="HisKA"/>
    <property type="match status" value="1"/>
</dbReference>
<gene>
    <name evidence="11" type="ORF">A2803_01655</name>
</gene>
<dbReference type="SUPFAM" id="SSF47384">
    <property type="entry name" value="Homodimeric domain of signal transducing histidine kinase"/>
    <property type="match status" value="1"/>
</dbReference>
<evidence type="ECO:0000256" key="1">
    <source>
        <dbReference type="ARBA" id="ARBA00000085"/>
    </source>
</evidence>
<dbReference type="PANTHER" id="PTHR43047:SF72">
    <property type="entry name" value="OSMOSENSING HISTIDINE PROTEIN KINASE SLN1"/>
    <property type="match status" value="1"/>
</dbReference>
<dbReference type="SUPFAM" id="SSF55874">
    <property type="entry name" value="ATPase domain of HSP90 chaperone/DNA topoisomerase II/histidine kinase"/>
    <property type="match status" value="1"/>
</dbReference>
<dbReference type="InterPro" id="IPR003661">
    <property type="entry name" value="HisK_dim/P_dom"/>
</dbReference>
<evidence type="ECO:0000256" key="4">
    <source>
        <dbReference type="ARBA" id="ARBA00022679"/>
    </source>
</evidence>
<evidence type="ECO:0000256" key="7">
    <source>
        <dbReference type="ARBA" id="ARBA00023136"/>
    </source>
</evidence>
<dbReference type="Gene3D" id="3.30.450.20">
    <property type="entry name" value="PAS domain"/>
    <property type="match status" value="2"/>
</dbReference>
<evidence type="ECO:0000256" key="8">
    <source>
        <dbReference type="SAM" id="Coils"/>
    </source>
</evidence>
<evidence type="ECO:0000259" key="10">
    <source>
        <dbReference type="PROSITE" id="PS50112"/>
    </source>
</evidence>
<dbReference type="InterPro" id="IPR035965">
    <property type="entry name" value="PAS-like_dom_sf"/>
</dbReference>
<dbReference type="GO" id="GO:0006355">
    <property type="term" value="P:regulation of DNA-templated transcription"/>
    <property type="evidence" value="ECO:0007669"/>
    <property type="project" value="InterPro"/>
</dbReference>
<keyword evidence="7" id="KW-0472">Membrane</keyword>
<dbReference type="GO" id="GO:0009927">
    <property type="term" value="F:histidine phosphotransfer kinase activity"/>
    <property type="evidence" value="ECO:0007669"/>
    <property type="project" value="TreeGrafter"/>
</dbReference>
<feature type="coiled-coil region" evidence="8">
    <location>
        <begin position="136"/>
        <end position="163"/>
    </location>
</feature>
<dbReference type="PROSITE" id="PS50109">
    <property type="entry name" value="HIS_KIN"/>
    <property type="match status" value="1"/>
</dbReference>
<evidence type="ECO:0000256" key="3">
    <source>
        <dbReference type="ARBA" id="ARBA00022553"/>
    </source>
</evidence>
<evidence type="ECO:0000256" key="2">
    <source>
        <dbReference type="ARBA" id="ARBA00012438"/>
    </source>
</evidence>
<dbReference type="FunFam" id="1.10.287.130:FF:000001">
    <property type="entry name" value="Two-component sensor histidine kinase"/>
    <property type="match status" value="1"/>
</dbReference>
<dbReference type="Pfam" id="PF02518">
    <property type="entry name" value="HATPase_c"/>
    <property type="match status" value="1"/>
</dbReference>
<dbReference type="GO" id="GO:0005886">
    <property type="term" value="C:plasma membrane"/>
    <property type="evidence" value="ECO:0007669"/>
    <property type="project" value="TreeGrafter"/>
</dbReference>
<dbReference type="Proteomes" id="UP000178870">
    <property type="component" value="Unassembled WGS sequence"/>
</dbReference>
<evidence type="ECO:0000313" key="12">
    <source>
        <dbReference type="Proteomes" id="UP000178870"/>
    </source>
</evidence>
<dbReference type="SMART" id="SM00086">
    <property type="entry name" value="PAC"/>
    <property type="match status" value="2"/>
</dbReference>
<dbReference type="Gene3D" id="1.10.287.130">
    <property type="match status" value="1"/>
</dbReference>
<dbReference type="AlphaFoldDB" id="A0A1F7YUX9"/>
<keyword evidence="3" id="KW-0597">Phosphoprotein</keyword>
<evidence type="ECO:0000313" key="11">
    <source>
        <dbReference type="EMBL" id="OGM31161.1"/>
    </source>
</evidence>
<dbReference type="InterPro" id="IPR001610">
    <property type="entry name" value="PAC"/>
</dbReference>
<keyword evidence="4" id="KW-0808">Transferase</keyword>
<evidence type="ECO:0000259" key="9">
    <source>
        <dbReference type="PROSITE" id="PS50109"/>
    </source>
</evidence>
<dbReference type="CDD" id="cd16922">
    <property type="entry name" value="HATPase_EvgS-ArcB-TorS-like"/>
    <property type="match status" value="1"/>
</dbReference>
<evidence type="ECO:0000256" key="5">
    <source>
        <dbReference type="ARBA" id="ARBA00022777"/>
    </source>
</evidence>
<dbReference type="PANTHER" id="PTHR43047">
    <property type="entry name" value="TWO-COMPONENT HISTIDINE PROTEIN KINASE"/>
    <property type="match status" value="1"/>
</dbReference>
<dbReference type="Gene3D" id="3.30.565.10">
    <property type="entry name" value="Histidine kinase-like ATPase, C-terminal domain"/>
    <property type="match status" value="1"/>
</dbReference>
<dbReference type="InterPro" id="IPR036890">
    <property type="entry name" value="HATPase_C_sf"/>
</dbReference>
<proteinExistence type="predicted"/>
<reference evidence="11 12" key="1">
    <citation type="journal article" date="2016" name="Nat. Commun.">
        <title>Thousands of microbial genomes shed light on interconnected biogeochemical processes in an aquifer system.</title>
        <authorList>
            <person name="Anantharaman K."/>
            <person name="Brown C.T."/>
            <person name="Hug L.A."/>
            <person name="Sharon I."/>
            <person name="Castelle C.J."/>
            <person name="Probst A.J."/>
            <person name="Thomas B.C."/>
            <person name="Singh A."/>
            <person name="Wilkins M.J."/>
            <person name="Karaoz U."/>
            <person name="Brodie E.L."/>
            <person name="Williams K.H."/>
            <person name="Hubbard S.S."/>
            <person name="Banfield J.F."/>
        </authorList>
    </citation>
    <scope>NUCLEOTIDE SEQUENCE [LARGE SCALE GENOMIC DNA]</scope>
</reference>
<keyword evidence="6" id="KW-0902">Two-component regulatory system</keyword>
<dbReference type="EC" id="2.7.13.3" evidence="2"/>